<evidence type="ECO:0000256" key="1">
    <source>
        <dbReference type="SAM" id="Coils"/>
    </source>
</evidence>
<protein>
    <submittedName>
        <fullName evidence="4">M23 family metallopeptidase</fullName>
    </submittedName>
</protein>
<evidence type="ECO:0000313" key="4">
    <source>
        <dbReference type="EMBL" id="QXT63639.1"/>
    </source>
</evidence>
<dbReference type="PANTHER" id="PTHR21666:SF270">
    <property type="entry name" value="MUREIN HYDROLASE ACTIVATOR ENVC"/>
    <property type="match status" value="1"/>
</dbReference>
<dbReference type="CDD" id="cd12797">
    <property type="entry name" value="M23_peptidase"/>
    <property type="match status" value="1"/>
</dbReference>
<dbReference type="Proteomes" id="UP000824504">
    <property type="component" value="Chromosome"/>
</dbReference>
<keyword evidence="2" id="KW-1133">Transmembrane helix</keyword>
<dbReference type="Pfam" id="PF01551">
    <property type="entry name" value="Peptidase_M23"/>
    <property type="match status" value="1"/>
</dbReference>
<sequence>MNDNASRSARRAAVDIDDVVEVEATGSPARRGATALRFSRRLISLSVAGALSVSALFAFAFVARGAGFDAADDVAVPAAAASAAEEAFGDRSEEVSRSVVRSHLSDAIADDAAKERESALAESNASAAEAETETTAAERESLMSADLVLVAKQSKKLKAEAEAAQKLLETAAAAAVGLSINDLSAQDIENLTTEGGSMPVKSNYRVGASFGATGTWSRYHTGQDFPAPVGTPIYAAASGVVLSSTAGSWAGTNVVIQHSSGATLYAHMSRKVVSPGDTVKVGQLIGYVGVTGRSFGAHLHFEYYPDGTTPGDIYSASNPVTWLKSLGVSVR</sequence>
<feature type="domain" description="M23ase beta-sheet core" evidence="3">
    <location>
        <begin position="219"/>
        <end position="307"/>
    </location>
</feature>
<dbReference type="PANTHER" id="PTHR21666">
    <property type="entry name" value="PEPTIDASE-RELATED"/>
    <property type="match status" value="1"/>
</dbReference>
<keyword evidence="1" id="KW-0175">Coiled coil</keyword>
<feature type="transmembrane region" description="Helical" evidence="2">
    <location>
        <begin position="42"/>
        <end position="63"/>
    </location>
</feature>
<evidence type="ECO:0000259" key="3">
    <source>
        <dbReference type="Pfam" id="PF01551"/>
    </source>
</evidence>
<dbReference type="RefSeq" id="WP_219083567.1">
    <property type="nucleotide sequence ID" value="NZ_CP079216.1"/>
</dbReference>
<name>A0ABX8SL21_9ACTN</name>
<dbReference type="EMBL" id="CP079216">
    <property type="protein sequence ID" value="QXT63639.1"/>
    <property type="molecule type" value="Genomic_DNA"/>
</dbReference>
<keyword evidence="2" id="KW-0472">Membrane</keyword>
<proteinExistence type="predicted"/>
<dbReference type="InterPro" id="IPR016047">
    <property type="entry name" value="M23ase_b-sheet_dom"/>
</dbReference>
<evidence type="ECO:0000313" key="5">
    <source>
        <dbReference type="Proteomes" id="UP000824504"/>
    </source>
</evidence>
<feature type="coiled-coil region" evidence="1">
    <location>
        <begin position="120"/>
        <end position="174"/>
    </location>
</feature>
<dbReference type="InterPro" id="IPR050570">
    <property type="entry name" value="Cell_wall_metabolism_enzyme"/>
</dbReference>
<keyword evidence="5" id="KW-1185">Reference proteome</keyword>
<gene>
    <name evidence="4" type="ORF">KDB89_03945</name>
</gene>
<accession>A0ABX8SL21</accession>
<keyword evidence="2" id="KW-0812">Transmembrane</keyword>
<evidence type="ECO:0000256" key="2">
    <source>
        <dbReference type="SAM" id="Phobius"/>
    </source>
</evidence>
<organism evidence="4 5">
    <name type="scientific">Tessaracoccus palaemonis</name>
    <dbReference type="NCBI Taxonomy" id="2829499"/>
    <lineage>
        <taxon>Bacteria</taxon>
        <taxon>Bacillati</taxon>
        <taxon>Actinomycetota</taxon>
        <taxon>Actinomycetes</taxon>
        <taxon>Propionibacteriales</taxon>
        <taxon>Propionibacteriaceae</taxon>
        <taxon>Tessaracoccus</taxon>
    </lineage>
</organism>
<reference evidence="4 5" key="1">
    <citation type="submission" date="2021-07" db="EMBL/GenBank/DDBJ databases">
        <title>complete genome sequencing of Tessaracoccus sp.J1M15.</title>
        <authorList>
            <person name="Bae J.-W."/>
            <person name="Kim D.-y."/>
        </authorList>
    </citation>
    <scope>NUCLEOTIDE SEQUENCE [LARGE SCALE GENOMIC DNA]</scope>
    <source>
        <strain evidence="4 5">J1M15</strain>
    </source>
</reference>